<proteinExistence type="predicted"/>
<dbReference type="FunCoup" id="A0A6J2X6I2">
    <property type="interactions" value="343"/>
</dbReference>
<dbReference type="AlphaFoldDB" id="A0A6J2X6I2"/>
<keyword evidence="4" id="KW-0963">Cytoplasm</keyword>
<evidence type="ECO:0000256" key="8">
    <source>
        <dbReference type="SAM" id="MobiDB-lite"/>
    </source>
</evidence>
<dbReference type="Pfam" id="PF19270">
    <property type="entry name" value="FBO_C"/>
    <property type="match status" value="1"/>
</dbReference>
<dbReference type="Proteomes" id="UP000504635">
    <property type="component" value="Unplaced"/>
</dbReference>
<dbReference type="InterPro" id="IPR019734">
    <property type="entry name" value="TPR_rpt"/>
</dbReference>
<dbReference type="InterPro" id="IPR045464">
    <property type="entry name" value="Hrt3/FBXO9_C"/>
</dbReference>
<feature type="compositionally biased region" description="Acidic residues" evidence="8">
    <location>
        <begin position="15"/>
        <end position="24"/>
    </location>
</feature>
<keyword evidence="5" id="KW-0833">Ubl conjugation pathway</keyword>
<dbReference type="GO" id="GO:0019005">
    <property type="term" value="C:SCF ubiquitin ligase complex"/>
    <property type="evidence" value="ECO:0007669"/>
    <property type="project" value="TreeGrafter"/>
</dbReference>
<dbReference type="InterPro" id="IPR036047">
    <property type="entry name" value="F-box-like_dom_sf"/>
</dbReference>
<protein>
    <recommendedName>
        <fullName evidence="3">F-box only protein 9</fullName>
    </recommendedName>
</protein>
<evidence type="ECO:0000313" key="12">
    <source>
        <dbReference type="RefSeq" id="XP_030746818.1"/>
    </source>
</evidence>
<dbReference type="KEGG" id="soy:115875490"/>
<dbReference type="PANTHER" id="PTHR12874:SF29">
    <property type="entry name" value="F-BOX ONLY PROTEIN 9"/>
    <property type="match status" value="1"/>
</dbReference>
<keyword evidence="6 7" id="KW-0802">TPR repeat</keyword>
<organism evidence="11 12">
    <name type="scientific">Sitophilus oryzae</name>
    <name type="common">Rice weevil</name>
    <name type="synonym">Curculio oryzae</name>
    <dbReference type="NCBI Taxonomy" id="7048"/>
    <lineage>
        <taxon>Eukaryota</taxon>
        <taxon>Metazoa</taxon>
        <taxon>Ecdysozoa</taxon>
        <taxon>Arthropoda</taxon>
        <taxon>Hexapoda</taxon>
        <taxon>Insecta</taxon>
        <taxon>Pterygota</taxon>
        <taxon>Neoptera</taxon>
        <taxon>Endopterygota</taxon>
        <taxon>Coleoptera</taxon>
        <taxon>Polyphaga</taxon>
        <taxon>Cucujiformia</taxon>
        <taxon>Curculionidae</taxon>
        <taxon>Dryophthorinae</taxon>
        <taxon>Sitophilus</taxon>
    </lineage>
</organism>
<dbReference type="OrthoDB" id="2117972at2759"/>
<reference evidence="12" key="1">
    <citation type="submission" date="2025-08" db="UniProtKB">
        <authorList>
            <consortium name="RefSeq"/>
        </authorList>
    </citation>
    <scope>IDENTIFICATION</scope>
    <source>
        <tissue evidence="12">Gonads</tissue>
    </source>
</reference>
<sequence>MENSGLNNSGGPGDNDGEGEDQDDPSSSFNVQDELTYFREKWHKELRVQPKTIKQSVSKEERSRNETDIDPTGTDEESRARMLFYKGIEMEKSGKLYEAIQFYRKAVQIVPDIEFKLDYRPKHINLKNERPPEVTEEIEETEDSSDDSDDSEIIEESQLLPKIQRRVSKMRFLCSPKFDQTGTHISFLPVEILLYILRWVVSSDLDLRSIEMFGLVCRGFYLCARDPEIWRLTCLRIWGLNCGSSPGMYGTWRNMFIERSRLNFNGCYISKTTYIRHGENNFQDQFYRPWHLVAYYRYLRFFPEGLVLMLTSPDEPSLCVQQMKSRSPRQPVMVGYYRLKDDKVTLVVQRQDTSRAVQSTYRKGLRRREMENAEQTFHMELEIKNHKNKRHFKLVWTYYSVFTKYKHGQESTCTFDLIANRFPPLMFSRVKSFTSDIACFFS</sequence>
<name>A0A6J2X6I2_SITOR</name>
<dbReference type="GeneID" id="115875490"/>
<feature type="region of interest" description="Disordered" evidence="8">
    <location>
        <begin position="1"/>
        <end position="32"/>
    </location>
</feature>
<comment type="pathway">
    <text evidence="2">Protein modification; protein ubiquitination.</text>
</comment>
<keyword evidence="11" id="KW-1185">Reference proteome</keyword>
<evidence type="ECO:0000313" key="11">
    <source>
        <dbReference type="Proteomes" id="UP000504635"/>
    </source>
</evidence>
<feature type="region of interest" description="Disordered" evidence="8">
    <location>
        <begin position="128"/>
        <end position="151"/>
    </location>
</feature>
<dbReference type="Pfam" id="PF12937">
    <property type="entry name" value="F-box-like"/>
    <property type="match status" value="1"/>
</dbReference>
<comment type="subcellular location">
    <subcellularLocation>
        <location evidence="1">Cytoplasm</location>
    </subcellularLocation>
</comment>
<gene>
    <name evidence="12" type="primary">LOC115875490</name>
</gene>
<evidence type="ECO:0000259" key="10">
    <source>
        <dbReference type="Pfam" id="PF19270"/>
    </source>
</evidence>
<dbReference type="FunFam" id="1.20.1280.50:FF:000012">
    <property type="entry name" value="F-box only protein 9"/>
    <property type="match status" value="1"/>
</dbReference>
<dbReference type="Gene3D" id="1.20.1280.50">
    <property type="match status" value="1"/>
</dbReference>
<feature type="region of interest" description="Disordered" evidence="8">
    <location>
        <begin position="49"/>
        <end position="75"/>
    </location>
</feature>
<evidence type="ECO:0000256" key="7">
    <source>
        <dbReference type="PROSITE-ProRule" id="PRU00339"/>
    </source>
</evidence>
<dbReference type="SUPFAM" id="SSF81383">
    <property type="entry name" value="F-box domain"/>
    <property type="match status" value="1"/>
</dbReference>
<feature type="domain" description="F-box protein Hrt3/FBXO9 C-terminal" evidence="10">
    <location>
        <begin position="250"/>
        <end position="366"/>
    </location>
</feature>
<dbReference type="InterPro" id="IPR001810">
    <property type="entry name" value="F-box_dom"/>
</dbReference>
<evidence type="ECO:0000256" key="1">
    <source>
        <dbReference type="ARBA" id="ARBA00004496"/>
    </source>
</evidence>
<dbReference type="GO" id="GO:0005737">
    <property type="term" value="C:cytoplasm"/>
    <property type="evidence" value="ECO:0007669"/>
    <property type="project" value="UniProtKB-SubCell"/>
</dbReference>
<evidence type="ECO:0000256" key="2">
    <source>
        <dbReference type="ARBA" id="ARBA00004906"/>
    </source>
</evidence>
<dbReference type="PANTHER" id="PTHR12874">
    <property type="entry name" value="F-BOX ONLY PROTEIN 48-RELATED"/>
    <property type="match status" value="1"/>
</dbReference>
<evidence type="ECO:0000256" key="3">
    <source>
        <dbReference type="ARBA" id="ARBA00019775"/>
    </source>
</evidence>
<feature type="compositionally biased region" description="Acidic residues" evidence="8">
    <location>
        <begin position="134"/>
        <end position="151"/>
    </location>
</feature>
<feature type="compositionally biased region" description="Basic and acidic residues" evidence="8">
    <location>
        <begin position="57"/>
        <end position="67"/>
    </location>
</feature>
<evidence type="ECO:0000256" key="6">
    <source>
        <dbReference type="ARBA" id="ARBA00022803"/>
    </source>
</evidence>
<dbReference type="InParanoid" id="A0A6J2X6I2"/>
<dbReference type="CDD" id="cd22089">
    <property type="entry name" value="F-box_FBXO9"/>
    <property type="match status" value="1"/>
</dbReference>
<dbReference type="RefSeq" id="XP_030746818.1">
    <property type="nucleotide sequence ID" value="XM_030890958.1"/>
</dbReference>
<feature type="domain" description="F-box" evidence="9">
    <location>
        <begin position="186"/>
        <end position="235"/>
    </location>
</feature>
<evidence type="ECO:0000256" key="5">
    <source>
        <dbReference type="ARBA" id="ARBA00022786"/>
    </source>
</evidence>
<evidence type="ECO:0000256" key="4">
    <source>
        <dbReference type="ARBA" id="ARBA00022490"/>
    </source>
</evidence>
<feature type="repeat" description="TPR" evidence="7">
    <location>
        <begin position="80"/>
        <end position="113"/>
    </location>
</feature>
<accession>A0A6J2X6I2</accession>
<dbReference type="PROSITE" id="PS50005">
    <property type="entry name" value="TPR"/>
    <property type="match status" value="1"/>
</dbReference>
<dbReference type="GO" id="GO:0031146">
    <property type="term" value="P:SCF-dependent proteasomal ubiquitin-dependent protein catabolic process"/>
    <property type="evidence" value="ECO:0007669"/>
    <property type="project" value="TreeGrafter"/>
</dbReference>
<evidence type="ECO:0000259" key="9">
    <source>
        <dbReference type="Pfam" id="PF12937"/>
    </source>
</evidence>